<organism evidence="1 2">
    <name type="scientific">Octopus vulgaris</name>
    <name type="common">Common octopus</name>
    <dbReference type="NCBI Taxonomy" id="6645"/>
    <lineage>
        <taxon>Eukaryota</taxon>
        <taxon>Metazoa</taxon>
        <taxon>Spiralia</taxon>
        <taxon>Lophotrochozoa</taxon>
        <taxon>Mollusca</taxon>
        <taxon>Cephalopoda</taxon>
        <taxon>Coleoidea</taxon>
        <taxon>Octopodiformes</taxon>
        <taxon>Octopoda</taxon>
        <taxon>Incirrata</taxon>
        <taxon>Octopodidae</taxon>
        <taxon>Octopus</taxon>
    </lineage>
</organism>
<gene>
    <name evidence="1" type="ORF">OCTVUL_1B018018</name>
</gene>
<keyword evidence="2" id="KW-1185">Reference proteome</keyword>
<reference evidence="1" key="1">
    <citation type="submission" date="2023-08" db="EMBL/GenBank/DDBJ databases">
        <authorList>
            <person name="Alioto T."/>
            <person name="Alioto T."/>
            <person name="Gomez Garrido J."/>
        </authorList>
    </citation>
    <scope>NUCLEOTIDE SEQUENCE</scope>
</reference>
<name>A0AA36B826_OCTVU</name>
<evidence type="ECO:0000313" key="1">
    <source>
        <dbReference type="EMBL" id="CAI9729570.1"/>
    </source>
</evidence>
<proteinExistence type="predicted"/>
<evidence type="ECO:0000313" key="2">
    <source>
        <dbReference type="Proteomes" id="UP001162480"/>
    </source>
</evidence>
<dbReference type="AlphaFoldDB" id="A0AA36B826"/>
<sequence length="90" mass="10435">MLGIESMEDHCIWIISTYEIFIAILSKYQVKYLEMDFPKWNALMYYALTQQNCCEVIIGNISADTDKTFRSLGILKEADISASMLKQRID</sequence>
<dbReference type="Proteomes" id="UP001162480">
    <property type="component" value="Chromosome 10"/>
</dbReference>
<dbReference type="EMBL" id="OX597823">
    <property type="protein sequence ID" value="CAI9729570.1"/>
    <property type="molecule type" value="Genomic_DNA"/>
</dbReference>
<protein>
    <submittedName>
        <fullName evidence="1">Uncharacterized protein</fullName>
    </submittedName>
</protein>
<accession>A0AA36B826</accession>